<feature type="compositionally biased region" description="Low complexity" evidence="2">
    <location>
        <begin position="46"/>
        <end position="76"/>
    </location>
</feature>
<keyword evidence="3" id="KW-1133">Transmembrane helix</keyword>
<keyword evidence="1" id="KW-0378">Hydrolase</keyword>
<keyword evidence="3" id="KW-0812">Transmembrane</keyword>
<dbReference type="AlphaFoldDB" id="A0A543IUN3"/>
<accession>A0A543IUN3</accession>
<feature type="region of interest" description="Disordered" evidence="2">
    <location>
        <begin position="44"/>
        <end position="82"/>
    </location>
</feature>
<gene>
    <name evidence="4" type="ORF">FHX40_0952</name>
</gene>
<evidence type="ECO:0000256" key="1">
    <source>
        <dbReference type="ARBA" id="ARBA00022801"/>
    </source>
</evidence>
<dbReference type="CDD" id="cd05829">
    <property type="entry name" value="Sortase_F"/>
    <property type="match status" value="1"/>
</dbReference>
<evidence type="ECO:0000256" key="2">
    <source>
        <dbReference type="SAM" id="MobiDB-lite"/>
    </source>
</evidence>
<feature type="transmembrane region" description="Helical" evidence="3">
    <location>
        <begin position="12"/>
        <end position="35"/>
    </location>
</feature>
<proteinExistence type="predicted"/>
<evidence type="ECO:0000313" key="4">
    <source>
        <dbReference type="EMBL" id="TQM74284.1"/>
    </source>
</evidence>
<dbReference type="GO" id="GO:0016787">
    <property type="term" value="F:hydrolase activity"/>
    <property type="evidence" value="ECO:0007669"/>
    <property type="project" value="UniProtKB-KW"/>
</dbReference>
<dbReference type="NCBIfam" id="NF033748">
    <property type="entry name" value="class_F_sortase"/>
    <property type="match status" value="1"/>
</dbReference>
<dbReference type="EMBL" id="VFPQ01000001">
    <property type="protein sequence ID" value="TQM74284.1"/>
    <property type="molecule type" value="Genomic_DNA"/>
</dbReference>
<protein>
    <submittedName>
        <fullName evidence="4">LPXTG-site transpeptidase (Sortase) family protein</fullName>
    </submittedName>
</protein>
<dbReference type="InterPro" id="IPR023365">
    <property type="entry name" value="Sortase_dom-sf"/>
</dbReference>
<dbReference type="Proteomes" id="UP000319213">
    <property type="component" value="Unassembled WGS sequence"/>
</dbReference>
<organism evidence="4 5">
    <name type="scientific">Thermopolyspora flexuosa</name>
    <dbReference type="NCBI Taxonomy" id="103836"/>
    <lineage>
        <taxon>Bacteria</taxon>
        <taxon>Bacillati</taxon>
        <taxon>Actinomycetota</taxon>
        <taxon>Actinomycetes</taxon>
        <taxon>Streptosporangiales</taxon>
        <taxon>Streptosporangiaceae</taxon>
        <taxon>Thermopolyspora</taxon>
    </lineage>
</organism>
<dbReference type="RefSeq" id="WP_229789079.1">
    <property type="nucleotide sequence ID" value="NZ_BMPV01000006.1"/>
</dbReference>
<dbReference type="InterPro" id="IPR005754">
    <property type="entry name" value="Sortase"/>
</dbReference>
<comment type="caution">
    <text evidence="4">The sequence shown here is derived from an EMBL/GenBank/DDBJ whole genome shotgun (WGS) entry which is preliminary data.</text>
</comment>
<dbReference type="SUPFAM" id="SSF63817">
    <property type="entry name" value="Sortase"/>
    <property type="match status" value="1"/>
</dbReference>
<dbReference type="Gene3D" id="2.40.260.10">
    <property type="entry name" value="Sortase"/>
    <property type="match status" value="1"/>
</dbReference>
<dbReference type="InterPro" id="IPR042001">
    <property type="entry name" value="Sortase_F"/>
</dbReference>
<evidence type="ECO:0000313" key="5">
    <source>
        <dbReference type="Proteomes" id="UP000319213"/>
    </source>
</evidence>
<dbReference type="Pfam" id="PF04203">
    <property type="entry name" value="Sortase"/>
    <property type="match status" value="1"/>
</dbReference>
<reference evidence="4 5" key="1">
    <citation type="submission" date="2019-06" db="EMBL/GenBank/DDBJ databases">
        <title>Sequencing the genomes of 1000 actinobacteria strains.</title>
        <authorList>
            <person name="Klenk H.-P."/>
        </authorList>
    </citation>
    <scope>NUCLEOTIDE SEQUENCE [LARGE SCALE GENOMIC DNA]</scope>
    <source>
        <strain evidence="4 5">DSM 43186</strain>
    </source>
</reference>
<evidence type="ECO:0000256" key="3">
    <source>
        <dbReference type="SAM" id="Phobius"/>
    </source>
</evidence>
<name>A0A543IUN3_9ACTN</name>
<keyword evidence="5" id="KW-1185">Reference proteome</keyword>
<keyword evidence="3" id="KW-0472">Membrane</keyword>
<sequence length="231" mass="24118">MTAEPRGHGRILAVALALAALIGVGAITAGLVLLLDPGTPEVIGPADDTSAADTTDTADIAEPGSGAGRASAEAAPLTLPKSPPKRVRIPKIKVDAPVRSLGLDKDGWLEVPPLNRPNLTGWYRLGPTPGQLGPAVIVGHVNSKAGPAVFARLHTLAKGDTVEVKREDGRVAVFRVDEVQRVDKHAFPTARVYGNLPHAGLRLITCGGAFDPKSGTYEDNIIVYATLTDVR</sequence>